<dbReference type="Proteomes" id="UP000180175">
    <property type="component" value="Chromosome"/>
</dbReference>
<reference evidence="4 5" key="3">
    <citation type="journal article" date="2019" name="Int. J. Syst. Evol. Microbiol.">
        <title>Anaerobacillus isosaccharinicus sp. nov., an alkaliphilic bacterium which degrades isosaccharinic acid.</title>
        <authorList>
            <person name="Bassil N.M."/>
            <person name="Lloyd J.R."/>
        </authorList>
    </citation>
    <scope>NUCLEOTIDE SEQUENCE [LARGE SCALE GENOMIC DNA]</scope>
    <source>
        <strain evidence="4 5">NB2006</strain>
    </source>
</reference>
<organism evidence="3 5">
    <name type="scientific">Anaerobacillus isosaccharinicus</name>
    <dbReference type="NCBI Taxonomy" id="1532552"/>
    <lineage>
        <taxon>Bacteria</taxon>
        <taxon>Bacillati</taxon>
        <taxon>Bacillota</taxon>
        <taxon>Bacilli</taxon>
        <taxon>Bacillales</taxon>
        <taxon>Bacillaceae</taxon>
        <taxon>Anaerobacillus</taxon>
    </lineage>
</organism>
<reference evidence="4 5" key="2">
    <citation type="journal article" date="2017" name="Genome Announc.">
        <title>Draft Genome Sequences of Four Alkaliphilic Bacteria Belonging to the Anaerobacillus Genus.</title>
        <authorList>
            <person name="Bassil N.M."/>
            <person name="Lloyd J.R."/>
        </authorList>
    </citation>
    <scope>NUCLEOTIDE SEQUENCE [LARGE SCALE GENOMIC DNA]</scope>
    <source>
        <strain evidence="4 5">NB2006</strain>
    </source>
</reference>
<dbReference type="PANTHER" id="PTHR35604">
    <property type="entry name" value="TRANSPOSASE INSH FOR INSERTION SEQUENCE ELEMENT IS5A-RELATED"/>
    <property type="match status" value="1"/>
</dbReference>
<sequence>MYNEAFGATAKCPILMFKLLLLKVMYQMSDSDLIERATFDMSFKYFLDVAPEDKIVHPTSLTKFRKLRLNDALLLDVVLIKKTVEIALEKGLIKSNQIIVDSTHTNSMFNSKSPVEILQEQSKQLRKSVYKQDETYKEKMPTKPNTNDLVDHFNYCTQLIEIFKNDEKLYIKDEVKLKAHLLEEVVNVDIEQLNSTVGKDAKVGHNSSDFSFFGYKTHIAMVPKRIITSAVVTTGEKHDGKQAKELIEKSIENGIEVKAFIGDGAYSEKNDRICKRERV</sequence>
<protein>
    <submittedName>
        <fullName evidence="4">Transposase</fullName>
    </submittedName>
</protein>
<accession>A0A1S2L666</accession>
<feature type="domain" description="Transposase IS4-like" evidence="1">
    <location>
        <begin position="199"/>
        <end position="269"/>
    </location>
</feature>
<dbReference type="GO" id="GO:0006313">
    <property type="term" value="P:DNA transposition"/>
    <property type="evidence" value="ECO:0007669"/>
    <property type="project" value="InterPro"/>
</dbReference>
<dbReference type="EMBL" id="CP063356">
    <property type="protein sequence ID" value="QOY36889.1"/>
    <property type="molecule type" value="Genomic_DNA"/>
</dbReference>
<dbReference type="KEGG" id="aia:AWH56_004355"/>
<dbReference type="GO" id="GO:0004803">
    <property type="term" value="F:transposase activity"/>
    <property type="evidence" value="ECO:0007669"/>
    <property type="project" value="InterPro"/>
</dbReference>
<reference evidence="3 5" key="1">
    <citation type="submission" date="2016-10" db="EMBL/GenBank/DDBJ databases">
        <title>Draft genome sequences of four alkaliphilic bacteria belonging to the Anaerobacillus genus.</title>
        <authorList>
            <person name="Bassil N.M."/>
            <person name="Lloyd J.R."/>
        </authorList>
    </citation>
    <scope>NUCLEOTIDE SEQUENCE [LARGE SCALE GENOMIC DNA]</scope>
    <source>
        <strain evidence="3 5">NB2006</strain>
    </source>
</reference>
<gene>
    <name evidence="4" type="ORF">AWH56_004355</name>
    <name evidence="3" type="ORF">AWH56_20880</name>
</gene>
<dbReference type="PANTHER" id="PTHR35604:SF2">
    <property type="entry name" value="TRANSPOSASE INSH FOR INSERTION SEQUENCE ELEMENT IS5A-RELATED"/>
    <property type="match status" value="1"/>
</dbReference>
<dbReference type="Pfam" id="PF01609">
    <property type="entry name" value="DDE_Tnp_1"/>
    <property type="match status" value="1"/>
</dbReference>
<dbReference type="InterPro" id="IPR002559">
    <property type="entry name" value="Transposase_11"/>
</dbReference>
<dbReference type="AlphaFoldDB" id="A0A1S2L666"/>
<dbReference type="EMBL" id="LQXD01000179">
    <property type="protein sequence ID" value="OIJ07257.1"/>
    <property type="molecule type" value="Genomic_DNA"/>
</dbReference>
<proteinExistence type="predicted"/>
<keyword evidence="5" id="KW-1185">Reference proteome</keyword>
<dbReference type="RefSeq" id="WP_071318865.1">
    <property type="nucleotide sequence ID" value="NZ_CP063356.2"/>
</dbReference>
<dbReference type="InterPro" id="IPR008490">
    <property type="entry name" value="Transposase_InsH_N"/>
</dbReference>
<evidence type="ECO:0000259" key="1">
    <source>
        <dbReference type="Pfam" id="PF01609"/>
    </source>
</evidence>
<name>A0A1S2L666_9BACI</name>
<dbReference type="OrthoDB" id="9789070at2"/>
<evidence type="ECO:0000313" key="5">
    <source>
        <dbReference type="Proteomes" id="UP000180175"/>
    </source>
</evidence>
<dbReference type="Pfam" id="PF05598">
    <property type="entry name" value="DUF772"/>
    <property type="match status" value="1"/>
</dbReference>
<evidence type="ECO:0000259" key="2">
    <source>
        <dbReference type="Pfam" id="PF05598"/>
    </source>
</evidence>
<dbReference type="GO" id="GO:0003677">
    <property type="term" value="F:DNA binding"/>
    <property type="evidence" value="ECO:0007669"/>
    <property type="project" value="InterPro"/>
</dbReference>
<evidence type="ECO:0000313" key="4">
    <source>
        <dbReference type="EMBL" id="QOY36889.1"/>
    </source>
</evidence>
<evidence type="ECO:0000313" key="3">
    <source>
        <dbReference type="EMBL" id="OIJ07257.1"/>
    </source>
</evidence>
<feature type="domain" description="Transposase InsH N-terminal" evidence="2">
    <location>
        <begin position="2"/>
        <end position="66"/>
    </location>
</feature>
<reference evidence="4" key="4">
    <citation type="submission" date="2020-10" db="EMBL/GenBank/DDBJ databases">
        <authorList>
            <person name="Bassil N.M."/>
            <person name="Lloyd J.R."/>
        </authorList>
    </citation>
    <scope>NUCLEOTIDE SEQUENCE</scope>
    <source>
        <strain evidence="4">NB2006</strain>
    </source>
</reference>